<dbReference type="AlphaFoldDB" id="A0A0E9SWT4"/>
<protein>
    <submittedName>
        <fullName evidence="1">Uncharacterized protein</fullName>
    </submittedName>
</protein>
<reference evidence="1" key="1">
    <citation type="submission" date="2014-11" db="EMBL/GenBank/DDBJ databases">
        <authorList>
            <person name="Amaro Gonzalez C."/>
        </authorList>
    </citation>
    <scope>NUCLEOTIDE SEQUENCE</scope>
</reference>
<evidence type="ECO:0000313" key="1">
    <source>
        <dbReference type="EMBL" id="JAH45003.1"/>
    </source>
</evidence>
<dbReference type="EMBL" id="GBXM01063574">
    <property type="protein sequence ID" value="JAH45003.1"/>
    <property type="molecule type" value="Transcribed_RNA"/>
</dbReference>
<accession>A0A0E9SWT4</accession>
<proteinExistence type="predicted"/>
<name>A0A0E9SWT4_ANGAN</name>
<reference evidence="1" key="2">
    <citation type="journal article" date="2015" name="Fish Shellfish Immunol.">
        <title>Early steps in the European eel (Anguilla anguilla)-Vibrio vulnificus interaction in the gills: Role of the RtxA13 toxin.</title>
        <authorList>
            <person name="Callol A."/>
            <person name="Pajuelo D."/>
            <person name="Ebbesson L."/>
            <person name="Teles M."/>
            <person name="MacKenzie S."/>
            <person name="Amaro C."/>
        </authorList>
    </citation>
    <scope>NUCLEOTIDE SEQUENCE</scope>
</reference>
<sequence>MYYFSAAMVLQCKGRHFFPSLSENILSLRSVLSDPWQATLSRDN</sequence>
<organism evidence="1">
    <name type="scientific">Anguilla anguilla</name>
    <name type="common">European freshwater eel</name>
    <name type="synonym">Muraena anguilla</name>
    <dbReference type="NCBI Taxonomy" id="7936"/>
    <lineage>
        <taxon>Eukaryota</taxon>
        <taxon>Metazoa</taxon>
        <taxon>Chordata</taxon>
        <taxon>Craniata</taxon>
        <taxon>Vertebrata</taxon>
        <taxon>Euteleostomi</taxon>
        <taxon>Actinopterygii</taxon>
        <taxon>Neopterygii</taxon>
        <taxon>Teleostei</taxon>
        <taxon>Anguilliformes</taxon>
        <taxon>Anguillidae</taxon>
        <taxon>Anguilla</taxon>
    </lineage>
</organism>